<feature type="non-terminal residue" evidence="3">
    <location>
        <position position="130"/>
    </location>
</feature>
<feature type="domain" description="Protein argonaute N-terminal" evidence="2">
    <location>
        <begin position="10"/>
        <end position="124"/>
    </location>
</feature>
<comment type="caution">
    <text evidence="3">The sequence shown here is derived from an EMBL/GenBank/DDBJ whole genome shotgun (WGS) entry which is preliminary data.</text>
</comment>
<evidence type="ECO:0000313" key="4">
    <source>
        <dbReference type="Proteomes" id="UP000265520"/>
    </source>
</evidence>
<keyword evidence="4" id="KW-1185">Reference proteome</keyword>
<feature type="compositionally biased region" description="Polar residues" evidence="1">
    <location>
        <begin position="58"/>
        <end position="73"/>
    </location>
</feature>
<dbReference type="Pfam" id="PF16486">
    <property type="entry name" value="ArgoN"/>
    <property type="match status" value="1"/>
</dbReference>
<dbReference type="InterPro" id="IPR032474">
    <property type="entry name" value="Argonaute_N"/>
</dbReference>
<evidence type="ECO:0000259" key="2">
    <source>
        <dbReference type="Pfam" id="PF16486"/>
    </source>
</evidence>
<dbReference type="Proteomes" id="UP000265520">
    <property type="component" value="Unassembled WGS sequence"/>
</dbReference>
<protein>
    <submittedName>
        <fullName evidence="3">Protein argonaute 4-like</fullName>
    </submittedName>
</protein>
<proteinExistence type="predicted"/>
<organism evidence="3 4">
    <name type="scientific">Trifolium medium</name>
    <dbReference type="NCBI Taxonomy" id="97028"/>
    <lineage>
        <taxon>Eukaryota</taxon>
        <taxon>Viridiplantae</taxon>
        <taxon>Streptophyta</taxon>
        <taxon>Embryophyta</taxon>
        <taxon>Tracheophyta</taxon>
        <taxon>Spermatophyta</taxon>
        <taxon>Magnoliopsida</taxon>
        <taxon>eudicotyledons</taxon>
        <taxon>Gunneridae</taxon>
        <taxon>Pentapetalae</taxon>
        <taxon>rosids</taxon>
        <taxon>fabids</taxon>
        <taxon>Fabales</taxon>
        <taxon>Fabaceae</taxon>
        <taxon>Papilionoideae</taxon>
        <taxon>50 kb inversion clade</taxon>
        <taxon>NPAAA clade</taxon>
        <taxon>Hologalegina</taxon>
        <taxon>IRL clade</taxon>
        <taxon>Trifolieae</taxon>
        <taxon>Trifolium</taxon>
    </lineage>
</organism>
<sequence>MKYLPGKGALRKIIDRAQELYSPDLDTIAYDGEQTLFTIALLEKSEFKVDLDTIVTNRNNVNSSPEGNGSPNAPNKKRQKGFYGTKSYVVEIHYDSTISLRDIANALKEHKTENNIARVLDIILRQHAAK</sequence>
<reference evidence="3 4" key="1">
    <citation type="journal article" date="2018" name="Front. Plant Sci.">
        <title>Red Clover (Trifolium pratense) and Zigzag Clover (T. medium) - A Picture of Genomic Similarities and Differences.</title>
        <authorList>
            <person name="Dluhosova J."/>
            <person name="Istvanek J."/>
            <person name="Nedelnik J."/>
            <person name="Repkova J."/>
        </authorList>
    </citation>
    <scope>NUCLEOTIDE SEQUENCE [LARGE SCALE GENOMIC DNA]</scope>
    <source>
        <strain evidence="4">cv. 10/8</strain>
        <tissue evidence="3">Leaf</tissue>
    </source>
</reference>
<evidence type="ECO:0000313" key="3">
    <source>
        <dbReference type="EMBL" id="MCI21588.1"/>
    </source>
</evidence>
<dbReference type="EMBL" id="LXQA010125714">
    <property type="protein sequence ID" value="MCI21588.1"/>
    <property type="molecule type" value="Genomic_DNA"/>
</dbReference>
<feature type="region of interest" description="Disordered" evidence="1">
    <location>
        <begin position="58"/>
        <end position="80"/>
    </location>
</feature>
<evidence type="ECO:0000256" key="1">
    <source>
        <dbReference type="SAM" id="MobiDB-lite"/>
    </source>
</evidence>
<accession>A0A392QBS9</accession>
<name>A0A392QBS9_9FABA</name>
<dbReference type="AlphaFoldDB" id="A0A392QBS9"/>